<keyword evidence="2" id="KW-1185">Reference proteome</keyword>
<gene>
    <name evidence="1" type="ORF">ALEPTO_LOCUS14250</name>
</gene>
<comment type="caution">
    <text evidence="1">The sequence shown here is derived from an EMBL/GenBank/DDBJ whole genome shotgun (WGS) entry which is preliminary data.</text>
</comment>
<sequence length="46" mass="5330">WQNNISHRSDLNVTGRLFEITRNRAQENILQLVPHNIGPIEKAAKH</sequence>
<dbReference type="Proteomes" id="UP000789508">
    <property type="component" value="Unassembled WGS sequence"/>
</dbReference>
<evidence type="ECO:0000313" key="1">
    <source>
        <dbReference type="EMBL" id="CAG8773060.1"/>
    </source>
</evidence>
<reference evidence="1" key="1">
    <citation type="submission" date="2021-06" db="EMBL/GenBank/DDBJ databases">
        <authorList>
            <person name="Kallberg Y."/>
            <person name="Tangrot J."/>
            <person name="Rosling A."/>
        </authorList>
    </citation>
    <scope>NUCLEOTIDE SEQUENCE</scope>
    <source>
        <strain evidence="1">FL130A</strain>
    </source>
</reference>
<dbReference type="AlphaFoldDB" id="A0A9N9NUI3"/>
<organism evidence="1 2">
    <name type="scientific">Ambispora leptoticha</name>
    <dbReference type="NCBI Taxonomy" id="144679"/>
    <lineage>
        <taxon>Eukaryota</taxon>
        <taxon>Fungi</taxon>
        <taxon>Fungi incertae sedis</taxon>
        <taxon>Mucoromycota</taxon>
        <taxon>Glomeromycotina</taxon>
        <taxon>Glomeromycetes</taxon>
        <taxon>Archaeosporales</taxon>
        <taxon>Ambisporaceae</taxon>
        <taxon>Ambispora</taxon>
    </lineage>
</organism>
<feature type="non-terminal residue" evidence="1">
    <location>
        <position position="46"/>
    </location>
</feature>
<feature type="non-terminal residue" evidence="1">
    <location>
        <position position="1"/>
    </location>
</feature>
<dbReference type="EMBL" id="CAJVPS010053760">
    <property type="protein sequence ID" value="CAG8773060.1"/>
    <property type="molecule type" value="Genomic_DNA"/>
</dbReference>
<proteinExistence type="predicted"/>
<accession>A0A9N9NUI3</accession>
<name>A0A9N9NUI3_9GLOM</name>
<protein>
    <submittedName>
        <fullName evidence="1">7732_t:CDS:1</fullName>
    </submittedName>
</protein>
<evidence type="ECO:0000313" key="2">
    <source>
        <dbReference type="Proteomes" id="UP000789508"/>
    </source>
</evidence>